<name>A0A4U6XKW3_9PEZI</name>
<feature type="transmembrane region" description="Helical" evidence="7">
    <location>
        <begin position="206"/>
        <end position="226"/>
    </location>
</feature>
<dbReference type="InterPro" id="IPR052337">
    <property type="entry name" value="SAT4-like"/>
</dbReference>
<dbReference type="PANTHER" id="PTHR33048">
    <property type="entry name" value="PTH11-LIKE INTEGRAL MEMBRANE PROTEIN (AFU_ORTHOLOGUE AFUA_5G11245)"/>
    <property type="match status" value="1"/>
</dbReference>
<comment type="caution">
    <text evidence="9">The sequence shown here is derived from an EMBL/GenBank/DDBJ whole genome shotgun (WGS) entry which is preliminary data.</text>
</comment>
<gene>
    <name evidence="9" type="ORF">CTA1_3728</name>
</gene>
<dbReference type="PANTHER" id="PTHR33048:SF47">
    <property type="entry name" value="INTEGRAL MEMBRANE PROTEIN-RELATED"/>
    <property type="match status" value="1"/>
</dbReference>
<dbReference type="InterPro" id="IPR049326">
    <property type="entry name" value="Rhodopsin_dom_fungi"/>
</dbReference>
<evidence type="ECO:0000256" key="4">
    <source>
        <dbReference type="ARBA" id="ARBA00023136"/>
    </source>
</evidence>
<keyword evidence="2 7" id="KW-0812">Transmembrane</keyword>
<dbReference type="STRING" id="1306861.A0A4U6XKW3"/>
<evidence type="ECO:0000256" key="3">
    <source>
        <dbReference type="ARBA" id="ARBA00022989"/>
    </source>
</evidence>
<feature type="transmembrane region" description="Helical" evidence="7">
    <location>
        <begin position="16"/>
        <end position="38"/>
    </location>
</feature>
<dbReference type="OrthoDB" id="3648173at2759"/>
<feature type="transmembrane region" description="Helical" evidence="7">
    <location>
        <begin position="50"/>
        <end position="72"/>
    </location>
</feature>
<evidence type="ECO:0000259" key="8">
    <source>
        <dbReference type="Pfam" id="PF20684"/>
    </source>
</evidence>
<comment type="similarity">
    <text evidence="5">Belongs to the SAT4 family.</text>
</comment>
<sequence>MEAPPGLDPNQTRGPLMVGVTIFVLSIAFLAVSLRIYVRGFLIRQIGMDDWAAIVAFLLVFGCGFAVAWNVNNGLGRHVYFLTPEEINNYMRTFYVTIVFYNTALAGIKMTFLFQYYRVLAVQKMKKVFIAAMIVVGAWSVSQILVAVFQCSPVPHFWDKSIEGSCIPNYPYFHINAAGHIATDVLVFVLPLPVINKLSLARGQKYVLLGIFCLGFLYVWNTQLSLSSEPDFDTLTQGSTCTISFIRISFLNPKEDFTWSNVETAGWSVGELSSGLLCACLPTFRPLTSRFIPGLASRSAKSSRHRQHGYSHNTASTSKHRDLELGGAPGMPGLYSLHNSRRRAGSMDSKTDLYGMTTYDLSQMSRSSDREGERPIQAPAALVRRDSPERSSPPPARPQEPIEMSNFRSRTDAVVETRIEAGPRVSDDKAGLKPGAPIEVTCDIVQTSSPMVEERIFT</sequence>
<reference evidence="9 10" key="1">
    <citation type="journal article" date="2019" name="PLoS ONE">
        <title>Comparative genome analysis indicates high evolutionary potential of pathogenicity genes in Colletotrichum tanaceti.</title>
        <authorList>
            <person name="Lelwala R.V."/>
            <person name="Korhonen P.K."/>
            <person name="Young N.D."/>
            <person name="Scott J.B."/>
            <person name="Ades P.A."/>
            <person name="Gasser R.B."/>
            <person name="Taylor P.W.J."/>
        </authorList>
    </citation>
    <scope>NUCLEOTIDE SEQUENCE [LARGE SCALE GENOMIC DNA]</scope>
    <source>
        <strain evidence="9">BRIP57314</strain>
    </source>
</reference>
<comment type="subcellular location">
    <subcellularLocation>
        <location evidence="1">Membrane</location>
        <topology evidence="1">Multi-pass membrane protein</topology>
    </subcellularLocation>
</comment>
<feature type="transmembrane region" description="Helical" evidence="7">
    <location>
        <begin position="128"/>
        <end position="150"/>
    </location>
</feature>
<dbReference type="EMBL" id="PJEX01000074">
    <property type="protein sequence ID" value="TKW56243.1"/>
    <property type="molecule type" value="Genomic_DNA"/>
</dbReference>
<accession>A0A4U6XKW3</accession>
<keyword evidence="4 7" id="KW-0472">Membrane</keyword>
<feature type="domain" description="Rhodopsin" evidence="8">
    <location>
        <begin position="34"/>
        <end position="289"/>
    </location>
</feature>
<protein>
    <recommendedName>
        <fullName evidence="8">Rhodopsin domain-containing protein</fullName>
    </recommendedName>
</protein>
<proteinExistence type="inferred from homology"/>
<feature type="transmembrane region" description="Helical" evidence="7">
    <location>
        <begin position="170"/>
        <end position="194"/>
    </location>
</feature>
<keyword evidence="3 7" id="KW-1133">Transmembrane helix</keyword>
<organism evidence="9 10">
    <name type="scientific">Colletotrichum tanaceti</name>
    <dbReference type="NCBI Taxonomy" id="1306861"/>
    <lineage>
        <taxon>Eukaryota</taxon>
        <taxon>Fungi</taxon>
        <taxon>Dikarya</taxon>
        <taxon>Ascomycota</taxon>
        <taxon>Pezizomycotina</taxon>
        <taxon>Sordariomycetes</taxon>
        <taxon>Hypocreomycetidae</taxon>
        <taxon>Glomerellales</taxon>
        <taxon>Glomerellaceae</taxon>
        <taxon>Colletotrichum</taxon>
        <taxon>Colletotrichum destructivum species complex</taxon>
    </lineage>
</organism>
<feature type="region of interest" description="Disordered" evidence="6">
    <location>
        <begin position="298"/>
        <end position="406"/>
    </location>
</feature>
<evidence type="ECO:0000256" key="7">
    <source>
        <dbReference type="SAM" id="Phobius"/>
    </source>
</evidence>
<evidence type="ECO:0000256" key="5">
    <source>
        <dbReference type="ARBA" id="ARBA00038359"/>
    </source>
</evidence>
<evidence type="ECO:0000313" key="10">
    <source>
        <dbReference type="Proteomes" id="UP000310108"/>
    </source>
</evidence>
<dbReference type="Proteomes" id="UP000310108">
    <property type="component" value="Unassembled WGS sequence"/>
</dbReference>
<keyword evidence="10" id="KW-1185">Reference proteome</keyword>
<dbReference type="Pfam" id="PF20684">
    <property type="entry name" value="Fung_rhodopsin"/>
    <property type="match status" value="1"/>
</dbReference>
<evidence type="ECO:0000256" key="1">
    <source>
        <dbReference type="ARBA" id="ARBA00004141"/>
    </source>
</evidence>
<dbReference type="AlphaFoldDB" id="A0A4U6XKW3"/>
<dbReference type="GO" id="GO:0016020">
    <property type="term" value="C:membrane"/>
    <property type="evidence" value="ECO:0007669"/>
    <property type="project" value="UniProtKB-SubCell"/>
</dbReference>
<evidence type="ECO:0000313" key="9">
    <source>
        <dbReference type="EMBL" id="TKW56243.1"/>
    </source>
</evidence>
<feature type="transmembrane region" description="Helical" evidence="7">
    <location>
        <begin position="92"/>
        <end position="116"/>
    </location>
</feature>
<evidence type="ECO:0000256" key="2">
    <source>
        <dbReference type="ARBA" id="ARBA00022692"/>
    </source>
</evidence>
<evidence type="ECO:0000256" key="6">
    <source>
        <dbReference type="SAM" id="MobiDB-lite"/>
    </source>
</evidence>